<dbReference type="RefSeq" id="WP_028728445.1">
    <property type="nucleotide sequence ID" value="NZ_AUAE01000030.1"/>
</dbReference>
<protein>
    <recommendedName>
        <fullName evidence="5">Resolvase/invertase-type recombinase catalytic domain-containing protein</fullName>
    </recommendedName>
</protein>
<proteinExistence type="predicted"/>
<dbReference type="AlphaFoldDB" id="A0A0F5IS63"/>
<feature type="domain" description="Resolvase/invertase-type recombinase catalytic" evidence="5">
    <location>
        <begin position="1"/>
        <end position="141"/>
    </location>
</feature>
<dbReference type="PATRIC" id="fig|1203610.3.peg.4972"/>
<dbReference type="CDD" id="cd03768">
    <property type="entry name" value="SR_ResInv"/>
    <property type="match status" value="1"/>
</dbReference>
<dbReference type="InterPro" id="IPR006119">
    <property type="entry name" value="Resolv_N"/>
</dbReference>
<keyword evidence="3" id="KW-0233">DNA recombination</keyword>
<dbReference type="InterPro" id="IPR036162">
    <property type="entry name" value="Resolvase-like_N_sf"/>
</dbReference>
<dbReference type="Gene3D" id="3.40.50.1390">
    <property type="entry name" value="Resolvase, N-terminal catalytic domain"/>
    <property type="match status" value="1"/>
</dbReference>
<evidence type="ECO:0000313" key="6">
    <source>
        <dbReference type="EMBL" id="KKB48409.1"/>
    </source>
</evidence>
<dbReference type="InterPro" id="IPR006118">
    <property type="entry name" value="Recombinase_CS"/>
</dbReference>
<keyword evidence="7" id="KW-1185">Reference proteome</keyword>
<evidence type="ECO:0000256" key="3">
    <source>
        <dbReference type="ARBA" id="ARBA00023172"/>
    </source>
</evidence>
<organism evidence="6 7">
    <name type="scientific">Parabacteroides gordonii MS-1 = DSM 23371</name>
    <dbReference type="NCBI Taxonomy" id="1203610"/>
    <lineage>
        <taxon>Bacteria</taxon>
        <taxon>Pseudomonadati</taxon>
        <taxon>Bacteroidota</taxon>
        <taxon>Bacteroidia</taxon>
        <taxon>Bacteroidales</taxon>
        <taxon>Tannerellaceae</taxon>
        <taxon>Parabacteroides</taxon>
    </lineage>
</organism>
<evidence type="ECO:0000256" key="4">
    <source>
        <dbReference type="SAM" id="Coils"/>
    </source>
</evidence>
<feature type="coiled-coil region" evidence="4">
    <location>
        <begin position="153"/>
        <end position="180"/>
    </location>
</feature>
<dbReference type="SUPFAM" id="SSF53041">
    <property type="entry name" value="Resolvase-like"/>
    <property type="match status" value="1"/>
</dbReference>
<comment type="caution">
    <text evidence="6">The sequence shown here is derived from an EMBL/GenBank/DDBJ whole genome shotgun (WGS) entry which is preliminary data.</text>
</comment>
<evidence type="ECO:0000313" key="7">
    <source>
        <dbReference type="Proteomes" id="UP000033035"/>
    </source>
</evidence>
<dbReference type="PROSITE" id="PS51736">
    <property type="entry name" value="RECOMBINASES_3"/>
    <property type="match status" value="1"/>
</dbReference>
<dbReference type="Proteomes" id="UP000033035">
    <property type="component" value="Unassembled WGS sequence"/>
</dbReference>
<dbReference type="PANTHER" id="PTHR30461">
    <property type="entry name" value="DNA-INVERTASE FROM LAMBDOID PROPHAGE"/>
    <property type="match status" value="1"/>
</dbReference>
<dbReference type="GO" id="GO:0000150">
    <property type="term" value="F:DNA strand exchange activity"/>
    <property type="evidence" value="ECO:0007669"/>
    <property type="project" value="InterPro"/>
</dbReference>
<accession>A0A0F5IS63</accession>
<dbReference type="HOGENOM" id="CLU_010686_3_0_10"/>
<dbReference type="GO" id="GO:0003677">
    <property type="term" value="F:DNA binding"/>
    <property type="evidence" value="ECO:0007669"/>
    <property type="project" value="UniProtKB-KW"/>
</dbReference>
<dbReference type="PROSITE" id="PS00398">
    <property type="entry name" value="RECOMBINASES_2"/>
    <property type="match status" value="1"/>
</dbReference>
<dbReference type="PANTHER" id="PTHR30461:SF19">
    <property type="entry name" value="SITE-SPECIFIC RECOMBINASE RESOLVASE FAMILY"/>
    <property type="match status" value="1"/>
</dbReference>
<keyword evidence="4" id="KW-0175">Coiled coil</keyword>
<dbReference type="GO" id="GO:0015074">
    <property type="term" value="P:DNA integration"/>
    <property type="evidence" value="ECO:0007669"/>
    <property type="project" value="UniProtKB-KW"/>
</dbReference>
<reference evidence="6 7" key="1">
    <citation type="submission" date="2013-04" db="EMBL/GenBank/DDBJ databases">
        <title>The Genome Sequence of Parabacteroides gordonii DSM 23371.</title>
        <authorList>
            <consortium name="The Broad Institute Genomics Platform"/>
            <person name="Earl A."/>
            <person name="Ward D."/>
            <person name="Feldgarden M."/>
            <person name="Gevers D."/>
            <person name="Martens E."/>
            <person name="Sakamoto M."/>
            <person name="Benno Y."/>
            <person name="Suzuki N."/>
            <person name="Matsunaga N."/>
            <person name="Koshihara K."/>
            <person name="Seki M."/>
            <person name="Komiya H."/>
            <person name="Walker B."/>
            <person name="Young S."/>
            <person name="Zeng Q."/>
            <person name="Gargeya S."/>
            <person name="Fitzgerald M."/>
            <person name="Haas B."/>
            <person name="Abouelleil A."/>
            <person name="Allen A.W."/>
            <person name="Alvarado L."/>
            <person name="Arachchi H.M."/>
            <person name="Berlin A.M."/>
            <person name="Chapman S.B."/>
            <person name="Gainer-Dewar J."/>
            <person name="Goldberg J."/>
            <person name="Griggs A."/>
            <person name="Gujja S."/>
            <person name="Hansen M."/>
            <person name="Howarth C."/>
            <person name="Imamovic A."/>
            <person name="Ireland A."/>
            <person name="Larimer J."/>
            <person name="McCowan C."/>
            <person name="Murphy C."/>
            <person name="Pearson M."/>
            <person name="Poon T.W."/>
            <person name="Priest M."/>
            <person name="Roberts A."/>
            <person name="Saif S."/>
            <person name="Shea T."/>
            <person name="Sisk P."/>
            <person name="Sykes S."/>
            <person name="Wortman J."/>
            <person name="Nusbaum C."/>
            <person name="Birren B."/>
        </authorList>
    </citation>
    <scope>NUCLEOTIDE SEQUENCE [LARGE SCALE GENOMIC DNA]</scope>
    <source>
        <strain evidence="6 7">MS-1</strain>
    </source>
</reference>
<evidence type="ECO:0000256" key="2">
    <source>
        <dbReference type="ARBA" id="ARBA00023125"/>
    </source>
</evidence>
<keyword evidence="2" id="KW-0238">DNA-binding</keyword>
<sequence length="214" mass="24681">MIIAYTRTYSNKQQSDNQKNAIEQFAVNNNITIDKWHNDSRTTSSRHKNRLEEIIKNMNAGDTLIVADVTRLSRKLMEIMHLILLCIEKKVTLYCLKEGYTFEDNVDSKTLAFTFGLVSEIESKLISTRTRESLEISRNKGTALGRPKGTPKMDHLLAQKEQIEKELNEEKATYAELAEYYQVSLSSFKNFVRNNISPSLPGRKRTGKRKKKMD</sequence>
<dbReference type="EMBL" id="AQHW01000027">
    <property type="protein sequence ID" value="KKB48409.1"/>
    <property type="molecule type" value="Genomic_DNA"/>
</dbReference>
<evidence type="ECO:0000259" key="5">
    <source>
        <dbReference type="PROSITE" id="PS51736"/>
    </source>
</evidence>
<dbReference type="Pfam" id="PF00239">
    <property type="entry name" value="Resolvase"/>
    <property type="match status" value="1"/>
</dbReference>
<keyword evidence="1" id="KW-0229">DNA integration</keyword>
<dbReference type="InterPro" id="IPR050639">
    <property type="entry name" value="SSR_resolvase"/>
</dbReference>
<dbReference type="SMART" id="SM00857">
    <property type="entry name" value="Resolvase"/>
    <property type="match status" value="1"/>
</dbReference>
<name>A0A0F5IS63_9BACT</name>
<gene>
    <name evidence="6" type="ORF">HMPREF1536_04874</name>
</gene>
<evidence type="ECO:0000256" key="1">
    <source>
        <dbReference type="ARBA" id="ARBA00022908"/>
    </source>
</evidence>